<dbReference type="GO" id="GO:0000105">
    <property type="term" value="P:L-histidine biosynthetic process"/>
    <property type="evidence" value="ECO:0007669"/>
    <property type="project" value="UniProtKB-KW"/>
</dbReference>
<dbReference type="RefSeq" id="WP_222875319.1">
    <property type="nucleotide sequence ID" value="NZ_AP023361.1"/>
</dbReference>
<sequence>MTTEPDISAKSLARLRERSGLTQAAAAAEIGVSQATYSRWEKDNNEPTGAARRALSDWVIRRSQAAGPLSAHAAFPVRLGISDPEKAEELAGRLADAGYSRVEPPILQPAAAFLDVSGEDLRRRMFLTSDAEGNELCLRPDLTIPTARLHLAGANPAKHAAYFYLGPVFRQRETGSGEVQQAGIEIFGREDREDAEAEVLAQSNDALALYGITDAELTLGDRSLFLSFIHALDIPDAWRRRLIRDVARQSGLGRDLAALAPAPSSTSEHSGFLAALDGADPKAAKAIVEDMLSIAGISQVGGRSAGDIAERFLEQARLRASASLPAATHDALSDFLTIETDPVSALKELKALIASALKSGALSSDAPLRAGLDAFARRNDLIAARGINLKRVKFATAFGRQLDYYTGLVFEFRTPRLAALGPLIGGGRYDGLLTALGAPAPVPAVGCAMFVERMTEATQ</sequence>
<reference evidence="3 4" key="1">
    <citation type="submission" date="2020-08" db="EMBL/GenBank/DDBJ databases">
        <title>Genome sequence of Rhizobiales bacterium strain IZ6.</title>
        <authorList>
            <person name="Nakai R."/>
            <person name="Naganuma T."/>
        </authorList>
    </citation>
    <scope>NUCLEOTIDE SEQUENCE [LARGE SCALE GENOMIC DNA]</scope>
    <source>
        <strain evidence="3 4">IZ6</strain>
    </source>
</reference>
<dbReference type="SUPFAM" id="SSF55681">
    <property type="entry name" value="Class II aaRS and biotin synthetases"/>
    <property type="match status" value="1"/>
</dbReference>
<dbReference type="GO" id="GO:0003677">
    <property type="term" value="F:DNA binding"/>
    <property type="evidence" value="ECO:0007669"/>
    <property type="project" value="InterPro"/>
</dbReference>
<dbReference type="InterPro" id="IPR041715">
    <property type="entry name" value="HisRS-like_core"/>
</dbReference>
<dbReference type="SMART" id="SM00530">
    <property type="entry name" value="HTH_XRE"/>
    <property type="match status" value="1"/>
</dbReference>
<accession>A0A6S6QK76</accession>
<keyword evidence="1" id="KW-0028">Amino-acid biosynthesis</keyword>
<dbReference type="EMBL" id="AP023361">
    <property type="protein sequence ID" value="BCJ91693.1"/>
    <property type="molecule type" value="Genomic_DNA"/>
</dbReference>
<name>A0A6S6QK76_9HYPH</name>
<dbReference type="PANTHER" id="PTHR43707:SF1">
    <property type="entry name" value="HISTIDINE--TRNA LIGASE, MITOCHONDRIAL-RELATED"/>
    <property type="match status" value="1"/>
</dbReference>
<dbReference type="SUPFAM" id="SSF47413">
    <property type="entry name" value="lambda repressor-like DNA-binding domains"/>
    <property type="match status" value="1"/>
</dbReference>
<dbReference type="Pfam" id="PF13393">
    <property type="entry name" value="tRNA-synt_His"/>
    <property type="match status" value="2"/>
</dbReference>
<dbReference type="Gene3D" id="3.30.930.10">
    <property type="entry name" value="Bira Bifunctional Protein, Domain 2"/>
    <property type="match status" value="1"/>
</dbReference>
<evidence type="ECO:0000313" key="3">
    <source>
        <dbReference type="EMBL" id="BCJ91693.1"/>
    </source>
</evidence>
<evidence type="ECO:0000256" key="1">
    <source>
        <dbReference type="ARBA" id="ARBA00023102"/>
    </source>
</evidence>
<dbReference type="InterPro" id="IPR010982">
    <property type="entry name" value="Lambda_DNA-bd_dom_sf"/>
</dbReference>
<evidence type="ECO:0000259" key="2">
    <source>
        <dbReference type="PROSITE" id="PS50943"/>
    </source>
</evidence>
<dbReference type="KEGG" id="tso:IZ6_24280"/>
<dbReference type="GO" id="GO:0004821">
    <property type="term" value="F:histidine-tRNA ligase activity"/>
    <property type="evidence" value="ECO:0007669"/>
    <property type="project" value="TreeGrafter"/>
</dbReference>
<gene>
    <name evidence="3" type="primary">hisZ</name>
    <name evidence="3" type="ORF">IZ6_24280</name>
</gene>
<dbReference type="GO" id="GO:0006427">
    <property type="term" value="P:histidyl-tRNA aminoacylation"/>
    <property type="evidence" value="ECO:0007669"/>
    <property type="project" value="TreeGrafter"/>
</dbReference>
<dbReference type="InterPro" id="IPR004516">
    <property type="entry name" value="HisRS/HisZ"/>
</dbReference>
<dbReference type="Pfam" id="PF01381">
    <property type="entry name" value="HTH_3"/>
    <property type="match status" value="1"/>
</dbReference>
<dbReference type="InterPro" id="IPR045864">
    <property type="entry name" value="aa-tRNA-synth_II/BPL/LPL"/>
</dbReference>
<dbReference type="NCBIfam" id="NF008953">
    <property type="entry name" value="PRK12295.1-6"/>
    <property type="match status" value="1"/>
</dbReference>
<dbReference type="InterPro" id="IPR001387">
    <property type="entry name" value="Cro/C1-type_HTH"/>
</dbReference>
<dbReference type="AlphaFoldDB" id="A0A6S6QK76"/>
<keyword evidence="4" id="KW-1185">Reference proteome</keyword>
<dbReference type="PROSITE" id="PS50943">
    <property type="entry name" value="HTH_CROC1"/>
    <property type="match status" value="1"/>
</dbReference>
<proteinExistence type="predicted"/>
<dbReference type="GO" id="GO:0016757">
    <property type="term" value="F:glycosyltransferase activity"/>
    <property type="evidence" value="ECO:0007669"/>
    <property type="project" value="UniProtKB-KW"/>
</dbReference>
<dbReference type="Gene3D" id="1.10.260.40">
    <property type="entry name" value="lambda repressor-like DNA-binding domains"/>
    <property type="match status" value="1"/>
</dbReference>
<keyword evidence="1" id="KW-0368">Histidine biosynthesis</keyword>
<evidence type="ECO:0000313" key="4">
    <source>
        <dbReference type="Proteomes" id="UP000515317"/>
    </source>
</evidence>
<dbReference type="PANTHER" id="PTHR43707">
    <property type="entry name" value="HISTIDYL-TRNA SYNTHETASE"/>
    <property type="match status" value="1"/>
</dbReference>
<protein>
    <submittedName>
        <fullName evidence="3">ATP phosphoribosyltransferase regulatory subunit</fullName>
    </submittedName>
</protein>
<dbReference type="GO" id="GO:0005737">
    <property type="term" value="C:cytoplasm"/>
    <property type="evidence" value="ECO:0007669"/>
    <property type="project" value="InterPro"/>
</dbReference>
<keyword evidence="3" id="KW-0328">Glycosyltransferase</keyword>
<organism evidence="3 4">
    <name type="scientific">Terrihabitans soli</name>
    <dbReference type="NCBI Taxonomy" id="708113"/>
    <lineage>
        <taxon>Bacteria</taxon>
        <taxon>Pseudomonadati</taxon>
        <taxon>Pseudomonadota</taxon>
        <taxon>Alphaproteobacteria</taxon>
        <taxon>Hyphomicrobiales</taxon>
        <taxon>Terrihabitans</taxon>
    </lineage>
</organism>
<keyword evidence="3" id="KW-0808">Transferase</keyword>
<dbReference type="CDD" id="cd00093">
    <property type="entry name" value="HTH_XRE"/>
    <property type="match status" value="1"/>
</dbReference>
<dbReference type="Proteomes" id="UP000515317">
    <property type="component" value="Chromosome"/>
</dbReference>
<feature type="domain" description="HTH cro/C1-type" evidence="2">
    <location>
        <begin position="12"/>
        <end position="48"/>
    </location>
</feature>